<dbReference type="GO" id="GO:0046872">
    <property type="term" value="F:metal ion binding"/>
    <property type="evidence" value="ECO:0007669"/>
    <property type="project" value="UniProtKB-KW"/>
</dbReference>
<comment type="function">
    <text evidence="2">Ferredoxins are iron-sulfur proteins that transfer electrons in a wide variety of metabolic reactions.</text>
</comment>
<dbReference type="RefSeq" id="WP_073007716.1">
    <property type="nucleotide sequence ID" value="NZ_FQZO01000004.1"/>
</dbReference>
<evidence type="ECO:0000256" key="6">
    <source>
        <dbReference type="ARBA" id="ARBA00023004"/>
    </source>
</evidence>
<evidence type="ECO:0000259" key="8">
    <source>
        <dbReference type="PROSITE" id="PS51379"/>
    </source>
</evidence>
<evidence type="ECO:0000313" key="9">
    <source>
        <dbReference type="EMBL" id="SHJ32434.1"/>
    </source>
</evidence>
<dbReference type="AlphaFoldDB" id="A0A1M6IDA0"/>
<dbReference type="InterPro" id="IPR050157">
    <property type="entry name" value="PSI_iron-sulfur_center"/>
</dbReference>
<protein>
    <recommendedName>
        <fullName evidence="3">Ferredoxin</fullName>
    </recommendedName>
</protein>
<evidence type="ECO:0000256" key="4">
    <source>
        <dbReference type="ARBA" id="ARBA00022485"/>
    </source>
</evidence>
<organism evidence="9 10">
    <name type="scientific">Clostridium amylolyticum</name>
    <dbReference type="NCBI Taxonomy" id="1121298"/>
    <lineage>
        <taxon>Bacteria</taxon>
        <taxon>Bacillati</taxon>
        <taxon>Bacillota</taxon>
        <taxon>Clostridia</taxon>
        <taxon>Eubacteriales</taxon>
        <taxon>Clostridiaceae</taxon>
        <taxon>Clostridium</taxon>
    </lineage>
</organism>
<dbReference type="GO" id="GO:0051539">
    <property type="term" value="F:4 iron, 4 sulfur cluster binding"/>
    <property type="evidence" value="ECO:0007669"/>
    <property type="project" value="UniProtKB-KW"/>
</dbReference>
<evidence type="ECO:0000256" key="5">
    <source>
        <dbReference type="ARBA" id="ARBA00022723"/>
    </source>
</evidence>
<feature type="domain" description="4Fe-4S ferredoxin-type" evidence="8">
    <location>
        <begin position="243"/>
        <end position="264"/>
    </location>
</feature>
<dbReference type="PANTHER" id="PTHR24960:SF79">
    <property type="entry name" value="PHOTOSYSTEM I IRON-SULFUR CENTER"/>
    <property type="match status" value="1"/>
</dbReference>
<dbReference type="SUPFAM" id="SSF54862">
    <property type="entry name" value="4Fe-4S ferredoxins"/>
    <property type="match status" value="1"/>
</dbReference>
<name>A0A1M6IDA0_9CLOT</name>
<dbReference type="PANTHER" id="PTHR24960">
    <property type="entry name" value="PHOTOSYSTEM I IRON-SULFUR CENTER-RELATED"/>
    <property type="match status" value="1"/>
</dbReference>
<accession>A0A1M6IDA0</accession>
<dbReference type="EMBL" id="FQZO01000004">
    <property type="protein sequence ID" value="SHJ32434.1"/>
    <property type="molecule type" value="Genomic_DNA"/>
</dbReference>
<proteinExistence type="predicted"/>
<dbReference type="InterPro" id="IPR017896">
    <property type="entry name" value="4Fe4S_Fe-S-bd"/>
</dbReference>
<keyword evidence="6" id="KW-0408">Iron</keyword>
<sequence>MIFYFSGTGNSLQVAKSIGKYNEEKLISIAREMNSKKSEFMYALKDGGGTGEIVEDAQDPTFRYTLKDGETIGFVYPVYAWAPPSMVLNFIEKLSFDNYKDNYVFSVATCGENIGNTMKVLDNSLRKRNLNLNSGFSVVMPNNYIIMGDVDSKDIEEKKLLLAEEALKNINLIIEERKRDVFQVVKGFMPEVLSGIINPLFNKSTNDTKKFYADDRCIGCGICERVCNSNTIKVEGNPKWGRECTQCLACLHLCPVKAIQYGKGTEKKGRYKNPNVSIDEMEVKR</sequence>
<comment type="cofactor">
    <cofactor evidence="1">
        <name>[4Fe-4S] cluster</name>
        <dbReference type="ChEBI" id="CHEBI:49883"/>
    </cofactor>
</comment>
<dbReference type="STRING" id="1121298.SAMN05444401_2760"/>
<evidence type="ECO:0000256" key="7">
    <source>
        <dbReference type="ARBA" id="ARBA00023014"/>
    </source>
</evidence>
<dbReference type="PROSITE" id="PS00198">
    <property type="entry name" value="4FE4S_FER_1"/>
    <property type="match status" value="1"/>
</dbReference>
<dbReference type="PROSITE" id="PS51379">
    <property type="entry name" value="4FE4S_FER_2"/>
    <property type="match status" value="2"/>
</dbReference>
<reference evidence="9 10" key="1">
    <citation type="submission" date="2016-11" db="EMBL/GenBank/DDBJ databases">
        <authorList>
            <person name="Jaros S."/>
            <person name="Januszkiewicz K."/>
            <person name="Wedrychowicz H."/>
        </authorList>
    </citation>
    <scope>NUCLEOTIDE SEQUENCE [LARGE SCALE GENOMIC DNA]</scope>
    <source>
        <strain evidence="9 10">DSM 21864</strain>
    </source>
</reference>
<dbReference type="Gene3D" id="3.30.70.20">
    <property type="match status" value="1"/>
</dbReference>
<dbReference type="Gene3D" id="3.40.50.360">
    <property type="match status" value="1"/>
</dbReference>
<evidence type="ECO:0000256" key="1">
    <source>
        <dbReference type="ARBA" id="ARBA00001966"/>
    </source>
</evidence>
<dbReference type="InterPro" id="IPR029039">
    <property type="entry name" value="Flavoprotein-like_sf"/>
</dbReference>
<evidence type="ECO:0000313" key="10">
    <source>
        <dbReference type="Proteomes" id="UP000184080"/>
    </source>
</evidence>
<keyword evidence="10" id="KW-1185">Reference proteome</keyword>
<dbReference type="Proteomes" id="UP000184080">
    <property type="component" value="Unassembled WGS sequence"/>
</dbReference>
<dbReference type="NCBIfam" id="NF038196">
    <property type="entry name" value="ferrodoxin_EFR1"/>
    <property type="match status" value="1"/>
</dbReference>
<dbReference type="SUPFAM" id="SSF52218">
    <property type="entry name" value="Flavoproteins"/>
    <property type="match status" value="1"/>
</dbReference>
<evidence type="ECO:0000256" key="2">
    <source>
        <dbReference type="ARBA" id="ARBA00003532"/>
    </source>
</evidence>
<dbReference type="InterPro" id="IPR047964">
    <property type="entry name" value="EFR1-like"/>
</dbReference>
<dbReference type="OrthoDB" id="9813995at2"/>
<dbReference type="InterPro" id="IPR017900">
    <property type="entry name" value="4Fe4S_Fe_S_CS"/>
</dbReference>
<keyword evidence="5" id="KW-0479">Metal-binding</keyword>
<feature type="domain" description="4Fe-4S ferredoxin-type" evidence="8">
    <location>
        <begin position="208"/>
        <end position="237"/>
    </location>
</feature>
<gene>
    <name evidence="9" type="ORF">SAMN05444401_2760</name>
</gene>
<evidence type="ECO:0000256" key="3">
    <source>
        <dbReference type="ARBA" id="ARBA00013529"/>
    </source>
</evidence>
<keyword evidence="7" id="KW-0411">Iron-sulfur</keyword>
<keyword evidence="4" id="KW-0004">4Fe-4S</keyword>